<dbReference type="InterPro" id="IPR007537">
    <property type="entry name" value="tRNAHis_GuaTrfase_Thg1"/>
</dbReference>
<dbReference type="InterPro" id="IPR038469">
    <property type="entry name" value="tRNAHis_GuaTrfase_Thg1_sf"/>
</dbReference>
<dbReference type="Pfam" id="PF04446">
    <property type="entry name" value="Thg1"/>
    <property type="match status" value="1"/>
</dbReference>
<comment type="caution">
    <text evidence="2">The sequence shown here is derived from an EMBL/GenBank/DDBJ whole genome shotgun (WGS) entry which is preliminary data.</text>
</comment>
<dbReference type="Proteomes" id="UP000265520">
    <property type="component" value="Unassembled WGS sequence"/>
</dbReference>
<organism evidence="2 3">
    <name type="scientific">Trifolium medium</name>
    <dbReference type="NCBI Taxonomy" id="97028"/>
    <lineage>
        <taxon>Eukaryota</taxon>
        <taxon>Viridiplantae</taxon>
        <taxon>Streptophyta</taxon>
        <taxon>Embryophyta</taxon>
        <taxon>Tracheophyta</taxon>
        <taxon>Spermatophyta</taxon>
        <taxon>Magnoliopsida</taxon>
        <taxon>eudicotyledons</taxon>
        <taxon>Gunneridae</taxon>
        <taxon>Pentapetalae</taxon>
        <taxon>rosids</taxon>
        <taxon>fabids</taxon>
        <taxon>Fabales</taxon>
        <taxon>Fabaceae</taxon>
        <taxon>Papilionoideae</taxon>
        <taxon>50 kb inversion clade</taxon>
        <taxon>NPAAA clade</taxon>
        <taxon>Hologalegina</taxon>
        <taxon>IRL clade</taxon>
        <taxon>Trifolieae</taxon>
        <taxon>Trifolium</taxon>
    </lineage>
</organism>
<sequence>MPATWVVVRIDGCHFHRFSELHEFVKPNDDRALNLMNSCAVAVLEEFRQDIVFAYGVSDEYSFILKKSTDLYQRRASKIISAIVSFFTSTYVIRWKDFFPQSELNYPPSFDARAV</sequence>
<proteinExistence type="predicted"/>
<evidence type="ECO:0000313" key="3">
    <source>
        <dbReference type="Proteomes" id="UP000265520"/>
    </source>
</evidence>
<protein>
    <submittedName>
        <fullName evidence="2">tRNA(His) guanylyltransferase</fullName>
    </submittedName>
</protein>
<evidence type="ECO:0000259" key="1">
    <source>
        <dbReference type="Pfam" id="PF04446"/>
    </source>
</evidence>
<dbReference type="Gene3D" id="3.30.70.3000">
    <property type="match status" value="1"/>
</dbReference>
<name>A0A392RQY0_9FABA</name>
<reference evidence="2 3" key="1">
    <citation type="journal article" date="2018" name="Front. Plant Sci.">
        <title>Red Clover (Trifolium pratense) and Zigzag Clover (T. medium) - A Picture of Genomic Similarities and Differences.</title>
        <authorList>
            <person name="Dluhosova J."/>
            <person name="Istvanek J."/>
            <person name="Nedelnik J."/>
            <person name="Repkova J."/>
        </authorList>
    </citation>
    <scope>NUCLEOTIDE SEQUENCE [LARGE SCALE GENOMIC DNA]</scope>
    <source>
        <strain evidence="3">cv. 10/8</strain>
        <tissue evidence="2">Leaf</tissue>
    </source>
</reference>
<feature type="non-terminal residue" evidence="2">
    <location>
        <position position="115"/>
    </location>
</feature>
<dbReference type="GO" id="GO:0000287">
    <property type="term" value="F:magnesium ion binding"/>
    <property type="evidence" value="ECO:0007669"/>
    <property type="project" value="InterPro"/>
</dbReference>
<dbReference type="EMBL" id="LXQA010258991">
    <property type="protein sequence ID" value="MCI38719.1"/>
    <property type="molecule type" value="Genomic_DNA"/>
</dbReference>
<dbReference type="AlphaFoldDB" id="A0A392RQY0"/>
<dbReference type="InterPro" id="IPR024956">
    <property type="entry name" value="tRNAHis_GuaTrfase_cat"/>
</dbReference>
<dbReference type="GO" id="GO:0006400">
    <property type="term" value="P:tRNA modification"/>
    <property type="evidence" value="ECO:0007669"/>
    <property type="project" value="InterPro"/>
</dbReference>
<dbReference type="GO" id="GO:0008193">
    <property type="term" value="F:tRNA guanylyltransferase activity"/>
    <property type="evidence" value="ECO:0007669"/>
    <property type="project" value="InterPro"/>
</dbReference>
<evidence type="ECO:0000313" key="2">
    <source>
        <dbReference type="EMBL" id="MCI38719.1"/>
    </source>
</evidence>
<keyword evidence="2" id="KW-0548">Nucleotidyltransferase</keyword>
<accession>A0A392RQY0</accession>
<dbReference type="PANTHER" id="PTHR12729:SF6">
    <property type="entry name" value="TRNA(HIS) GUANYLYLTRANSFERASE-RELATED"/>
    <property type="match status" value="1"/>
</dbReference>
<keyword evidence="3" id="KW-1185">Reference proteome</keyword>
<feature type="domain" description="tRNAHis guanylyltransferase catalytic" evidence="1">
    <location>
        <begin position="2"/>
        <end position="115"/>
    </location>
</feature>
<dbReference type="PANTHER" id="PTHR12729">
    <property type="entry name" value="TRNA(HIS) GUANYLYLTRANSFERASE-RELATED"/>
    <property type="match status" value="1"/>
</dbReference>
<keyword evidence="2" id="KW-0808">Transferase</keyword>